<evidence type="ECO:0000313" key="2">
    <source>
        <dbReference type="Proteomes" id="UP001252186"/>
    </source>
</evidence>
<protein>
    <submittedName>
        <fullName evidence="1">Uncharacterized protein</fullName>
    </submittedName>
</protein>
<evidence type="ECO:0000313" key="1">
    <source>
        <dbReference type="EMBL" id="MDT0552142.1"/>
    </source>
</evidence>
<gene>
    <name evidence="1" type="ORF">RM519_02680</name>
</gene>
<accession>A0ABU2Y1T7</accession>
<organism evidence="1 2">
    <name type="scientific">Urechidicola vernalis</name>
    <dbReference type="NCBI Taxonomy" id="3075600"/>
    <lineage>
        <taxon>Bacteria</taxon>
        <taxon>Pseudomonadati</taxon>
        <taxon>Bacteroidota</taxon>
        <taxon>Flavobacteriia</taxon>
        <taxon>Flavobacteriales</taxon>
        <taxon>Flavobacteriaceae</taxon>
        <taxon>Urechidicola</taxon>
    </lineage>
</organism>
<comment type="caution">
    <text evidence="1">The sequence shown here is derived from an EMBL/GenBank/DDBJ whole genome shotgun (WGS) entry which is preliminary data.</text>
</comment>
<dbReference type="EMBL" id="JAVRHV010000001">
    <property type="protein sequence ID" value="MDT0552142.1"/>
    <property type="molecule type" value="Genomic_DNA"/>
</dbReference>
<dbReference type="Proteomes" id="UP001252186">
    <property type="component" value="Unassembled WGS sequence"/>
</dbReference>
<reference evidence="1 2" key="1">
    <citation type="submission" date="2023-09" db="EMBL/GenBank/DDBJ databases">
        <authorList>
            <person name="Rey-Velasco X."/>
        </authorList>
    </citation>
    <scope>NUCLEOTIDE SEQUENCE [LARGE SCALE GENOMIC DNA]</scope>
    <source>
        <strain evidence="1 2">P050</strain>
    </source>
</reference>
<name>A0ABU2Y1T7_9FLAO</name>
<keyword evidence="2" id="KW-1185">Reference proteome</keyword>
<dbReference type="RefSeq" id="WP_311591976.1">
    <property type="nucleotide sequence ID" value="NZ_JAVRHV010000001.1"/>
</dbReference>
<proteinExistence type="predicted"/>
<sequence length="140" mass="16191">MENLISLKIPSGWAITYNQFVDEPAEINENGSIENWDAYKESLLQIQRLDLKGGAHYIPETTLLIDLGWTPEATASGAFKLALVIKNPNYDIDWEPISEFNSQDRYEIQAKIEEWLYKLSVRYSRDMTPKMVAKMLTFEI</sequence>